<accession>A0A9Q1C8M5</accession>
<evidence type="ECO:0000313" key="1">
    <source>
        <dbReference type="EMBL" id="KAJ8040149.1"/>
    </source>
</evidence>
<organism evidence="1 2">
    <name type="scientific">Holothuria leucospilota</name>
    <name type="common">Black long sea cucumber</name>
    <name type="synonym">Mertensiothuria leucospilota</name>
    <dbReference type="NCBI Taxonomy" id="206669"/>
    <lineage>
        <taxon>Eukaryota</taxon>
        <taxon>Metazoa</taxon>
        <taxon>Echinodermata</taxon>
        <taxon>Eleutherozoa</taxon>
        <taxon>Echinozoa</taxon>
        <taxon>Holothuroidea</taxon>
        <taxon>Aspidochirotacea</taxon>
        <taxon>Aspidochirotida</taxon>
        <taxon>Holothuriidae</taxon>
        <taxon>Holothuria</taxon>
    </lineage>
</organism>
<dbReference type="OrthoDB" id="10067251at2759"/>
<sequence length="256" mass="28889">MEPVILREDEYSSVFNLSSKRLSVSHLKLLSKGLKFAPVPPHVDRLAFRESSECFARSLRLAKFFHGSASDTEDKDIRFRKKSSWTPPTNRDKHFDAFIDVVKKEIMEAPTGHFYRNISSDERSLITELQNDSDIIIKEADKGSAVVVMDKERYVEEVYGRLRDESVYKMVDKNVIVGIERKHLLCSIICIAGESYQKNMVDFAIPNDTKAAKFYLLPKVHKTGVPGRPGISGCGSATVGISQLVDHFIQPLIPSI</sequence>
<gene>
    <name evidence="1" type="ORF">HOLleu_14366</name>
</gene>
<protein>
    <submittedName>
        <fullName evidence="1">Uncharacterized protein</fullName>
    </submittedName>
</protein>
<comment type="caution">
    <text evidence="1">The sequence shown here is derived from an EMBL/GenBank/DDBJ whole genome shotgun (WGS) entry which is preliminary data.</text>
</comment>
<dbReference type="AlphaFoldDB" id="A0A9Q1C8M5"/>
<dbReference type="EMBL" id="JAIZAY010000006">
    <property type="protein sequence ID" value="KAJ8040149.1"/>
    <property type="molecule type" value="Genomic_DNA"/>
</dbReference>
<keyword evidence="2" id="KW-1185">Reference proteome</keyword>
<proteinExistence type="predicted"/>
<evidence type="ECO:0000313" key="2">
    <source>
        <dbReference type="Proteomes" id="UP001152320"/>
    </source>
</evidence>
<name>A0A9Q1C8M5_HOLLE</name>
<dbReference type="Proteomes" id="UP001152320">
    <property type="component" value="Chromosome 6"/>
</dbReference>
<reference evidence="1" key="1">
    <citation type="submission" date="2021-10" db="EMBL/GenBank/DDBJ databases">
        <title>Tropical sea cucumber genome reveals ecological adaptation and Cuvierian tubules defense mechanism.</title>
        <authorList>
            <person name="Chen T."/>
        </authorList>
    </citation>
    <scope>NUCLEOTIDE SEQUENCE</scope>
    <source>
        <strain evidence="1">Nanhai2018</strain>
        <tissue evidence="1">Muscle</tissue>
    </source>
</reference>